<sequence length="449" mass="49325">MINYWRQYLFVFVSLAMVGCMEEDPDSVPPSQTYVKYFGSTATEQMVDMVQTVDNEFLMLGYTNNKEAGDFDFYIIKTDSAGNGIWQQTYGYNHGNTFRSASQDVPKSVRLINNDQNLLAIGTSDVSDTLSILMFNIDVASGEVVDSLRYQYYDNRTGTNITDRGYVSTLGADVLYNESSNEYIILGSVETWSNNIYTSDPQSILLMAIDAGADWQDPNLSPSWMDIGGLRLEDTGIKLMETDGDYFLLSTVTIPFGSNLGYGNEDVLLAEFNPSSGAYINSTLYGTTENDIAANFISYGNSLMVVGTTGDDQNEKAFYLKVPKALPESDSEGFAIDVVGNESLGLNASGTQGKDLIRLPNGNIYIAGQLNAYTSPSGEFKENEIVIFRTDGFGNLDTDNFRIYGSEDNDQANAILLQEDGALVIGATIDFGSTSMMSLMKTNVRGEFK</sequence>
<reference evidence="2" key="1">
    <citation type="submission" date="2016-11" db="EMBL/GenBank/DDBJ databases">
        <authorList>
            <person name="Varghese N."/>
            <person name="Submissions S."/>
        </authorList>
    </citation>
    <scope>NUCLEOTIDE SEQUENCE [LARGE SCALE GENOMIC DNA]</scope>
    <source>
        <strain evidence="2">DSM 26134</strain>
    </source>
</reference>
<dbReference type="STRING" id="156994.SAMN04488028_11229"/>
<name>A0A1M6WHH1_REIAG</name>
<accession>A0A1M6WHH1</accession>
<dbReference type="EMBL" id="FRAA01000012">
    <property type="protein sequence ID" value="SHK93089.1"/>
    <property type="molecule type" value="Genomic_DNA"/>
</dbReference>
<dbReference type="PROSITE" id="PS51257">
    <property type="entry name" value="PROKAR_LIPOPROTEIN"/>
    <property type="match status" value="1"/>
</dbReference>
<dbReference type="RefSeq" id="WP_139281113.1">
    <property type="nucleotide sequence ID" value="NZ_FRAA01000012.1"/>
</dbReference>
<dbReference type="PANTHER" id="PTHR42754">
    <property type="entry name" value="ENDOGLUCANASE"/>
    <property type="match status" value="1"/>
</dbReference>
<gene>
    <name evidence="1" type="ORF">SAMN04488028_11229</name>
</gene>
<dbReference type="Proteomes" id="UP000184474">
    <property type="component" value="Unassembled WGS sequence"/>
</dbReference>
<proteinExistence type="predicted"/>
<organism evidence="1 2">
    <name type="scientific">Reichenbachiella agariperforans</name>
    <dbReference type="NCBI Taxonomy" id="156994"/>
    <lineage>
        <taxon>Bacteria</taxon>
        <taxon>Pseudomonadati</taxon>
        <taxon>Bacteroidota</taxon>
        <taxon>Cytophagia</taxon>
        <taxon>Cytophagales</taxon>
        <taxon>Reichenbachiellaceae</taxon>
        <taxon>Reichenbachiella</taxon>
    </lineage>
</organism>
<evidence type="ECO:0000313" key="1">
    <source>
        <dbReference type="EMBL" id="SHK93089.1"/>
    </source>
</evidence>
<evidence type="ECO:0000313" key="2">
    <source>
        <dbReference type="Proteomes" id="UP000184474"/>
    </source>
</evidence>
<dbReference type="PANTHER" id="PTHR42754:SF1">
    <property type="entry name" value="LIPOPROTEIN"/>
    <property type="match status" value="1"/>
</dbReference>
<keyword evidence="2" id="KW-1185">Reference proteome</keyword>
<dbReference type="AlphaFoldDB" id="A0A1M6WHH1"/>
<evidence type="ECO:0008006" key="3">
    <source>
        <dbReference type="Google" id="ProtNLM"/>
    </source>
</evidence>
<protein>
    <recommendedName>
        <fullName evidence="3">Delta-60 repeat domain-containing protein</fullName>
    </recommendedName>
</protein>